<keyword evidence="2" id="KW-1185">Reference proteome</keyword>
<sequence>GTTGKGNTYKNNLVTKNTTHNFQLRNGLKDSGTISSEPLFAGYSRTAALPDYKLSPSSPAIGRGLATYAPAADIDGKARGSAIDLGAYQH</sequence>
<dbReference type="InterPro" id="IPR012334">
    <property type="entry name" value="Pectin_lyas_fold"/>
</dbReference>
<dbReference type="Gene3D" id="2.160.20.10">
    <property type="entry name" value="Single-stranded right-handed beta-helix, Pectin lyase-like"/>
    <property type="match status" value="1"/>
</dbReference>
<dbReference type="Proteomes" id="UP000283254">
    <property type="component" value="Unassembled WGS sequence"/>
</dbReference>
<evidence type="ECO:0000313" key="1">
    <source>
        <dbReference type="EMBL" id="RNF29007.1"/>
    </source>
</evidence>
<comment type="caution">
    <text evidence="1">The sequence shown here is derived from an EMBL/GenBank/DDBJ whole genome shotgun (WGS) entry which is preliminary data.</text>
</comment>
<dbReference type="AlphaFoldDB" id="A0A422QGB8"/>
<reference evidence="1" key="1">
    <citation type="submission" date="2014-10" db="EMBL/GenBank/DDBJ databases">
        <title>Massilia sp. genome.</title>
        <authorList>
            <person name="Xu B."/>
            <person name="Dai L."/>
            <person name="Huang Z."/>
        </authorList>
    </citation>
    <scope>NUCLEOTIDE SEQUENCE [LARGE SCALE GENOMIC DNA]</scope>
    <source>
        <strain evidence="1">CFS-1</strain>
    </source>
</reference>
<name>A0A422QGB8_9BURK</name>
<dbReference type="SUPFAM" id="SSF51126">
    <property type="entry name" value="Pectin lyase-like"/>
    <property type="match status" value="1"/>
</dbReference>
<dbReference type="OrthoDB" id="8757786at2"/>
<proteinExistence type="predicted"/>
<dbReference type="InterPro" id="IPR011050">
    <property type="entry name" value="Pectin_lyase_fold/virulence"/>
</dbReference>
<dbReference type="EMBL" id="JSAB01000259">
    <property type="protein sequence ID" value="RNF29007.1"/>
    <property type="molecule type" value="Genomic_DNA"/>
</dbReference>
<gene>
    <name evidence="1" type="ORF">NM04_20190</name>
</gene>
<protein>
    <submittedName>
        <fullName evidence="1">Uncharacterized protein</fullName>
    </submittedName>
</protein>
<organism evidence="1 2">
    <name type="scientific">Massilia aurea</name>
    <dbReference type="NCBI Taxonomy" id="373040"/>
    <lineage>
        <taxon>Bacteria</taxon>
        <taxon>Pseudomonadati</taxon>
        <taxon>Pseudomonadota</taxon>
        <taxon>Betaproteobacteria</taxon>
        <taxon>Burkholderiales</taxon>
        <taxon>Oxalobacteraceae</taxon>
        <taxon>Telluria group</taxon>
        <taxon>Massilia</taxon>
    </lineage>
</organism>
<dbReference type="InterPro" id="IPR059226">
    <property type="entry name" value="Choice_anch_Q_dom"/>
</dbReference>
<evidence type="ECO:0000313" key="2">
    <source>
        <dbReference type="Proteomes" id="UP000283254"/>
    </source>
</evidence>
<dbReference type="RefSeq" id="WP_123071229.1">
    <property type="nucleotide sequence ID" value="NZ_JSAB01000259.1"/>
</dbReference>
<dbReference type="NCBIfam" id="NF041518">
    <property type="entry name" value="choice_anch_Q"/>
    <property type="match status" value="1"/>
</dbReference>
<accession>A0A422QGB8</accession>
<feature type="non-terminal residue" evidence="1">
    <location>
        <position position="1"/>
    </location>
</feature>